<evidence type="ECO:0000256" key="4">
    <source>
        <dbReference type="ARBA" id="ARBA00022946"/>
    </source>
</evidence>
<reference evidence="8" key="1">
    <citation type="submission" date="2022-07" db="EMBL/GenBank/DDBJ databases">
        <title>Fungi with potential for degradation of polypropylene.</title>
        <authorList>
            <person name="Gostincar C."/>
        </authorList>
    </citation>
    <scope>NUCLEOTIDE SEQUENCE</scope>
    <source>
        <strain evidence="8">EXF-13287</strain>
    </source>
</reference>
<comment type="caution">
    <text evidence="8">The sequence shown here is derived from an EMBL/GenBank/DDBJ whole genome shotgun (WGS) entry which is preliminary data.</text>
</comment>
<evidence type="ECO:0000256" key="5">
    <source>
        <dbReference type="ARBA" id="ARBA00023002"/>
    </source>
</evidence>
<gene>
    <name evidence="8" type="ORF">NKR19_g9024</name>
</gene>
<evidence type="ECO:0000256" key="7">
    <source>
        <dbReference type="SAM" id="MobiDB-lite"/>
    </source>
</evidence>
<dbReference type="SUPFAM" id="SSF52833">
    <property type="entry name" value="Thioredoxin-like"/>
    <property type="match status" value="1"/>
</dbReference>
<dbReference type="Pfam" id="PF07955">
    <property type="entry name" value="DUF1687"/>
    <property type="match status" value="1"/>
</dbReference>
<evidence type="ECO:0000256" key="6">
    <source>
        <dbReference type="ARBA" id="ARBA00023128"/>
    </source>
</evidence>
<organism evidence="8 9">
    <name type="scientific">Coniochaeta hoffmannii</name>
    <dbReference type="NCBI Taxonomy" id="91930"/>
    <lineage>
        <taxon>Eukaryota</taxon>
        <taxon>Fungi</taxon>
        <taxon>Dikarya</taxon>
        <taxon>Ascomycota</taxon>
        <taxon>Pezizomycotina</taxon>
        <taxon>Sordariomycetes</taxon>
        <taxon>Sordariomycetidae</taxon>
        <taxon>Coniochaetales</taxon>
        <taxon>Coniochaetaceae</taxon>
        <taxon>Coniochaeta</taxon>
    </lineage>
</organism>
<comment type="similarity">
    <text evidence="3">Belongs to the FMP46 family.</text>
</comment>
<dbReference type="InterPro" id="IPR036249">
    <property type="entry name" value="Thioredoxin-like_sf"/>
</dbReference>
<dbReference type="EMBL" id="JANBVN010000200">
    <property type="protein sequence ID" value="KAJ9133507.1"/>
    <property type="molecule type" value="Genomic_DNA"/>
</dbReference>
<dbReference type="InterPro" id="IPR012882">
    <property type="entry name" value="Fmp46"/>
</dbReference>
<name>A0AA38RCE9_9PEZI</name>
<dbReference type="PANTHER" id="PTHR28071:SF1">
    <property type="entry name" value="REDOX PROTEIN FMP46, MITOCHONDRIAL-RELATED"/>
    <property type="match status" value="1"/>
</dbReference>
<evidence type="ECO:0000313" key="9">
    <source>
        <dbReference type="Proteomes" id="UP001174691"/>
    </source>
</evidence>
<dbReference type="GO" id="GO:0016491">
    <property type="term" value="F:oxidoreductase activity"/>
    <property type="evidence" value="ECO:0007669"/>
    <property type="project" value="UniProtKB-KW"/>
</dbReference>
<evidence type="ECO:0000256" key="2">
    <source>
        <dbReference type="ARBA" id="ARBA00004173"/>
    </source>
</evidence>
<proteinExistence type="inferred from homology"/>
<feature type="compositionally biased region" description="Basic and acidic residues" evidence="7">
    <location>
        <begin position="55"/>
        <end position="65"/>
    </location>
</feature>
<dbReference type="PANTHER" id="PTHR28071">
    <property type="entry name" value="REDOX PROTEIN FMP46, MITOCHONDRIAL-RELATED"/>
    <property type="match status" value="1"/>
</dbReference>
<sequence>MFGFRKTKDIITLFHKSNTPASTKVLNLLKQVSANVSEAATEDQASDHTAQTNPERSEFDLDVTEKPPTPDQLRTILDYVGNPGTVISGASTVDEAMRKFKQDAESFKRPVVVDWNNGKATVGDNESAILKMLDSLPKK</sequence>
<feature type="region of interest" description="Disordered" evidence="7">
    <location>
        <begin position="36"/>
        <end position="70"/>
    </location>
</feature>
<keyword evidence="4" id="KW-0809">Transit peptide</keyword>
<dbReference type="Gene3D" id="3.40.30.10">
    <property type="entry name" value="Glutaredoxin"/>
    <property type="match status" value="1"/>
</dbReference>
<evidence type="ECO:0000313" key="8">
    <source>
        <dbReference type="EMBL" id="KAJ9133507.1"/>
    </source>
</evidence>
<protein>
    <submittedName>
        <fullName evidence="8">DUF1687-domain-containing protein</fullName>
    </submittedName>
</protein>
<keyword evidence="9" id="KW-1185">Reference proteome</keyword>
<keyword evidence="5" id="KW-0560">Oxidoreductase</keyword>
<dbReference type="Proteomes" id="UP001174691">
    <property type="component" value="Unassembled WGS sequence"/>
</dbReference>
<accession>A0AA38RCE9</accession>
<dbReference type="GO" id="GO:0005739">
    <property type="term" value="C:mitochondrion"/>
    <property type="evidence" value="ECO:0007669"/>
    <property type="project" value="UniProtKB-SubCell"/>
</dbReference>
<evidence type="ECO:0000256" key="1">
    <source>
        <dbReference type="ARBA" id="ARBA00002963"/>
    </source>
</evidence>
<evidence type="ECO:0000256" key="3">
    <source>
        <dbReference type="ARBA" id="ARBA00009734"/>
    </source>
</evidence>
<comment type="function">
    <text evidence="1">Putative mitochondrial redox protein which could be involved in the reduction of small toxic molecules.</text>
</comment>
<dbReference type="AlphaFoldDB" id="A0AA38RCE9"/>
<keyword evidence="6" id="KW-0496">Mitochondrion</keyword>
<comment type="subcellular location">
    <subcellularLocation>
        <location evidence="2">Mitochondrion</location>
    </subcellularLocation>
</comment>